<gene>
    <name evidence="2" type="ORF">MANT1106_LOCUS1477</name>
</gene>
<organism evidence="2">
    <name type="scientific">Mantoniella antarctica</name>
    <dbReference type="NCBI Taxonomy" id="81844"/>
    <lineage>
        <taxon>Eukaryota</taxon>
        <taxon>Viridiplantae</taxon>
        <taxon>Chlorophyta</taxon>
        <taxon>Mamiellophyceae</taxon>
        <taxon>Mamiellales</taxon>
        <taxon>Mamiellaceae</taxon>
        <taxon>Mantoniella</taxon>
    </lineage>
</organism>
<proteinExistence type="predicted"/>
<dbReference type="EMBL" id="HBFC01002836">
    <property type="protein sequence ID" value="CAD8698796.1"/>
    <property type="molecule type" value="Transcribed_RNA"/>
</dbReference>
<feature type="region of interest" description="Disordered" evidence="1">
    <location>
        <begin position="64"/>
        <end position="89"/>
    </location>
</feature>
<evidence type="ECO:0000313" key="2">
    <source>
        <dbReference type="EMBL" id="CAD8698796.1"/>
    </source>
</evidence>
<protein>
    <submittedName>
        <fullName evidence="2">Uncharacterized protein</fullName>
    </submittedName>
</protein>
<dbReference type="AlphaFoldDB" id="A0A7S0S7G9"/>
<reference evidence="2" key="1">
    <citation type="submission" date="2021-01" db="EMBL/GenBank/DDBJ databases">
        <authorList>
            <person name="Corre E."/>
            <person name="Pelletier E."/>
            <person name="Niang G."/>
            <person name="Scheremetjew M."/>
            <person name="Finn R."/>
            <person name="Kale V."/>
            <person name="Holt S."/>
            <person name="Cochrane G."/>
            <person name="Meng A."/>
            <person name="Brown T."/>
            <person name="Cohen L."/>
        </authorList>
    </citation>
    <scope>NUCLEOTIDE SEQUENCE</scope>
    <source>
        <strain evidence="2">SL-175</strain>
    </source>
</reference>
<accession>A0A7S0S7G9</accession>
<evidence type="ECO:0000256" key="1">
    <source>
        <dbReference type="SAM" id="MobiDB-lite"/>
    </source>
</evidence>
<sequence length="149" mass="16171">MPFNSLRADLVSPIEMRTSFEDDDDDDPRAYPATAVAIALSPPPIVAPGSSLMRLREIDGVVGSSDLSSDVRGDRENDVNPSAPPPKGVLHRMAAKIEKRRKLSSGWMKRRTHLLSLLGAEEGVANRAAFGARRVIVIVLVTCTRPRAT</sequence>
<feature type="compositionally biased region" description="Basic and acidic residues" evidence="1">
    <location>
        <begin position="69"/>
        <end position="78"/>
    </location>
</feature>
<name>A0A7S0S7G9_9CHLO</name>